<feature type="compositionally biased region" description="Acidic residues" evidence="1">
    <location>
        <begin position="28"/>
        <end position="39"/>
    </location>
</feature>
<name>A0A8H6ARW0_9HELO</name>
<evidence type="ECO:0000313" key="3">
    <source>
        <dbReference type="Proteomes" id="UP000531561"/>
    </source>
</evidence>
<proteinExistence type="predicted"/>
<evidence type="ECO:0000313" key="2">
    <source>
        <dbReference type="EMBL" id="KAF5872666.1"/>
    </source>
</evidence>
<keyword evidence="3" id="KW-1185">Reference proteome</keyword>
<dbReference type="Proteomes" id="UP000531561">
    <property type="component" value="Unassembled WGS sequence"/>
</dbReference>
<dbReference type="EMBL" id="JABFCT010000010">
    <property type="protein sequence ID" value="KAF5872666.1"/>
    <property type="molecule type" value="Genomic_DNA"/>
</dbReference>
<dbReference type="AlphaFoldDB" id="A0A8H6ARW0"/>
<organism evidence="2 3">
    <name type="scientific">Botrytis fragariae</name>
    <dbReference type="NCBI Taxonomy" id="1964551"/>
    <lineage>
        <taxon>Eukaryota</taxon>
        <taxon>Fungi</taxon>
        <taxon>Dikarya</taxon>
        <taxon>Ascomycota</taxon>
        <taxon>Pezizomycotina</taxon>
        <taxon>Leotiomycetes</taxon>
        <taxon>Helotiales</taxon>
        <taxon>Sclerotiniaceae</taxon>
        <taxon>Botrytis</taxon>
    </lineage>
</organism>
<gene>
    <name evidence="2" type="ORF">Bfra_006029</name>
</gene>
<feature type="region of interest" description="Disordered" evidence="1">
    <location>
        <begin position="1"/>
        <end position="48"/>
    </location>
</feature>
<dbReference type="GeneID" id="59260094"/>
<accession>A0A8H6ARW0</accession>
<dbReference type="RefSeq" id="XP_037191612.1">
    <property type="nucleotide sequence ID" value="XM_037336402.1"/>
</dbReference>
<evidence type="ECO:0000256" key="1">
    <source>
        <dbReference type="SAM" id="MobiDB-lite"/>
    </source>
</evidence>
<comment type="caution">
    <text evidence="2">The sequence shown here is derived from an EMBL/GenBank/DDBJ whole genome shotgun (WGS) entry which is preliminary data.</text>
</comment>
<protein>
    <submittedName>
        <fullName evidence="2">Uncharacterized protein</fullName>
    </submittedName>
</protein>
<sequence length="58" mass="6604">MDRDTILSMKKSAILESRASDSSSSHAEDDEEENEENEDSSTKQLPAKALFLWRDEMV</sequence>
<reference evidence="2 3" key="1">
    <citation type="journal article" date="2020" name="Phytopathology">
        <title>A high-quality genome resource of Botrytis fragariae, a new and rapidly spreading fungal pathogen causing strawberry gray mold in the U.S.A.</title>
        <authorList>
            <person name="Wu Y."/>
            <person name="Saski C.A."/>
            <person name="Schnabel G."/>
            <person name="Xiao S."/>
            <person name="Hu M."/>
        </authorList>
    </citation>
    <scope>NUCLEOTIDE SEQUENCE [LARGE SCALE GENOMIC DNA]</scope>
    <source>
        <strain evidence="2 3">BVB16</strain>
    </source>
</reference>
<feature type="compositionally biased region" description="Low complexity" evidence="1">
    <location>
        <begin position="16"/>
        <end position="25"/>
    </location>
</feature>